<feature type="non-terminal residue" evidence="1">
    <location>
        <position position="56"/>
    </location>
</feature>
<dbReference type="EMBL" id="PGTB01000359">
    <property type="protein sequence ID" value="PJE32775.1"/>
    <property type="molecule type" value="Genomic_DNA"/>
</dbReference>
<organism evidence="1 2">
    <name type="scientific">Pseudooceanicola lipolyticus</name>
    <dbReference type="NCBI Taxonomy" id="2029104"/>
    <lineage>
        <taxon>Bacteria</taxon>
        <taxon>Pseudomonadati</taxon>
        <taxon>Pseudomonadota</taxon>
        <taxon>Alphaproteobacteria</taxon>
        <taxon>Rhodobacterales</taxon>
        <taxon>Paracoccaceae</taxon>
        <taxon>Pseudooceanicola</taxon>
    </lineage>
</organism>
<protein>
    <submittedName>
        <fullName evidence="1">Lipopolysaccharide biosynthesis protein</fullName>
    </submittedName>
</protein>
<dbReference type="AlphaFoldDB" id="A0A2M8IT87"/>
<evidence type="ECO:0000313" key="1">
    <source>
        <dbReference type="EMBL" id="PJE32775.1"/>
    </source>
</evidence>
<name>A0A2M8IT87_9RHOB</name>
<evidence type="ECO:0000313" key="2">
    <source>
        <dbReference type="Proteomes" id="UP000231553"/>
    </source>
</evidence>
<comment type="caution">
    <text evidence="1">The sequence shown here is derived from an EMBL/GenBank/DDBJ whole genome shotgun (WGS) entry which is preliminary data.</text>
</comment>
<dbReference type="Proteomes" id="UP000231553">
    <property type="component" value="Unassembled WGS sequence"/>
</dbReference>
<sequence>MAELFVTNFNRNFTGVSATAANVLRQQVGRYDLRLVGHPLPGCPAAIALAEARALS</sequence>
<accession>A0A2M8IT87</accession>
<reference evidence="1 2" key="1">
    <citation type="journal article" date="2018" name="Int. J. Syst. Evol. Microbiol.">
        <title>Pseudooceanicola lipolyticus sp. nov., a marine alphaproteobacterium, reclassification of Oceanicola flagellatus as Pseudooceanicola flagellatus comb. nov. and emended description of the genus Pseudooceanicola.</title>
        <authorList>
            <person name="Huang M.-M."/>
            <person name="Guo L.-L."/>
            <person name="Wu Y.-H."/>
            <person name="Lai Q.-L."/>
            <person name="Shao Z.-Z."/>
            <person name="Wang C.-S."/>
            <person name="Wu M."/>
            <person name="Xu X.-W."/>
        </authorList>
    </citation>
    <scope>NUCLEOTIDE SEQUENCE [LARGE SCALE GENOMIC DNA]</scope>
    <source>
        <strain evidence="1 2">157</strain>
    </source>
</reference>
<gene>
    <name evidence="1" type="ORF">CVM52_25875</name>
</gene>
<proteinExistence type="predicted"/>
<keyword evidence="2" id="KW-1185">Reference proteome</keyword>